<comment type="caution">
    <text evidence="1">The sequence shown here is derived from an EMBL/GenBank/DDBJ whole genome shotgun (WGS) entry which is preliminary data.</text>
</comment>
<gene>
    <name evidence="1" type="ORF">AK812_SmicGene49013</name>
</gene>
<reference evidence="1 2" key="1">
    <citation type="submission" date="2016-02" db="EMBL/GenBank/DDBJ databases">
        <title>Genome analysis of coral dinoflagellate symbionts highlights evolutionary adaptations to a symbiotic lifestyle.</title>
        <authorList>
            <person name="Aranda M."/>
            <person name="Li Y."/>
            <person name="Liew Y.J."/>
            <person name="Baumgarten S."/>
            <person name="Simakov O."/>
            <person name="Wilson M."/>
            <person name="Piel J."/>
            <person name="Ashoor H."/>
            <person name="Bougouffa S."/>
            <person name="Bajic V.B."/>
            <person name="Ryu T."/>
            <person name="Ravasi T."/>
            <person name="Bayer T."/>
            <person name="Micklem G."/>
            <person name="Kim H."/>
            <person name="Bhak J."/>
            <person name="Lajeunesse T.C."/>
            <person name="Voolstra C.R."/>
        </authorList>
    </citation>
    <scope>NUCLEOTIDE SEQUENCE [LARGE SCALE GENOMIC DNA]</scope>
    <source>
        <strain evidence="1 2">CCMP2467</strain>
    </source>
</reference>
<evidence type="ECO:0000313" key="1">
    <source>
        <dbReference type="EMBL" id="OLP20519.1"/>
    </source>
</evidence>
<dbReference type="AlphaFoldDB" id="A0A1Q8ZK01"/>
<organism evidence="1 2">
    <name type="scientific">Symbiodinium microadriaticum</name>
    <name type="common">Dinoflagellate</name>
    <name type="synonym">Zooxanthella microadriatica</name>
    <dbReference type="NCBI Taxonomy" id="2951"/>
    <lineage>
        <taxon>Eukaryota</taxon>
        <taxon>Sar</taxon>
        <taxon>Alveolata</taxon>
        <taxon>Dinophyceae</taxon>
        <taxon>Suessiales</taxon>
        <taxon>Symbiodiniaceae</taxon>
        <taxon>Symbiodinium</taxon>
    </lineage>
</organism>
<accession>A0A1Q8ZK01</accession>
<dbReference type="EMBL" id="LSRX01009570">
    <property type="protein sequence ID" value="OLP20519.1"/>
    <property type="molecule type" value="Genomic_DNA"/>
</dbReference>
<name>A0A1Q8ZK01_SYMMI</name>
<keyword evidence="2" id="KW-1185">Reference proteome</keyword>
<proteinExistence type="predicted"/>
<feature type="non-terminal residue" evidence="1">
    <location>
        <position position="1"/>
    </location>
</feature>
<dbReference type="Proteomes" id="UP000186817">
    <property type="component" value="Unassembled WGS sequence"/>
</dbReference>
<evidence type="ECO:0000313" key="2">
    <source>
        <dbReference type="Proteomes" id="UP000186817"/>
    </source>
</evidence>
<protein>
    <submittedName>
        <fullName evidence="1">Uncharacterized protein</fullName>
    </submittedName>
</protein>
<sequence>VLIIVFFNIFRSEALVATVVFAEEPGTLSADCV</sequence>